<dbReference type="Proteomes" id="UP001146351">
    <property type="component" value="Unassembled WGS sequence"/>
</dbReference>
<evidence type="ECO:0000313" key="4">
    <source>
        <dbReference type="Proteomes" id="UP001146351"/>
    </source>
</evidence>
<protein>
    <recommendedName>
        <fullName evidence="2">DUF7707 domain-containing protein</fullName>
    </recommendedName>
</protein>
<sequence length="200" mass="20401">MLSSIVILSTLAVSALGNNTTGSSYSFPAGFDIGQVKTSELNSWCQGQRNVCPHLCESGTKQNNCDSSTLKFSCVCQDDSTPDVSDYIQTVPFYVCQATFGQCIAAHPDDADGQENCKKQSHCGSKNATASDTTSSSAVASSTTMAVASSSSSSSEASPTASESAAATTTDNAAAALGGMQGISTGLMASVMFLAARLVL</sequence>
<dbReference type="Pfam" id="PF24808">
    <property type="entry name" value="DUF7707"/>
    <property type="match status" value="1"/>
</dbReference>
<name>A0A9W9IJV3_9EURO</name>
<reference evidence="3" key="1">
    <citation type="submission" date="2022-11" db="EMBL/GenBank/DDBJ databases">
        <authorList>
            <person name="Petersen C."/>
        </authorList>
    </citation>
    <scope>NUCLEOTIDE SEQUENCE</scope>
    <source>
        <strain evidence="3">IBT 21917</strain>
    </source>
</reference>
<keyword evidence="4" id="KW-1185">Reference proteome</keyword>
<feature type="domain" description="DUF7707" evidence="2">
    <location>
        <begin position="31"/>
        <end position="127"/>
    </location>
</feature>
<dbReference type="EMBL" id="JAPQKO010000002">
    <property type="protein sequence ID" value="KAJ5180463.1"/>
    <property type="molecule type" value="Genomic_DNA"/>
</dbReference>
<comment type="caution">
    <text evidence="3">The sequence shown here is derived from an EMBL/GenBank/DDBJ whole genome shotgun (WGS) entry which is preliminary data.</text>
</comment>
<organism evidence="3 4">
    <name type="scientific">Penicillium capsulatum</name>
    <dbReference type="NCBI Taxonomy" id="69766"/>
    <lineage>
        <taxon>Eukaryota</taxon>
        <taxon>Fungi</taxon>
        <taxon>Dikarya</taxon>
        <taxon>Ascomycota</taxon>
        <taxon>Pezizomycotina</taxon>
        <taxon>Eurotiomycetes</taxon>
        <taxon>Eurotiomycetidae</taxon>
        <taxon>Eurotiales</taxon>
        <taxon>Aspergillaceae</taxon>
        <taxon>Penicillium</taxon>
    </lineage>
</organism>
<keyword evidence="1" id="KW-0732">Signal</keyword>
<proteinExistence type="predicted"/>
<dbReference type="OrthoDB" id="2121879at2759"/>
<feature type="chain" id="PRO_5040946179" description="DUF7707 domain-containing protein" evidence="1">
    <location>
        <begin position="18"/>
        <end position="200"/>
    </location>
</feature>
<dbReference type="PANTHER" id="PTHR38118">
    <property type="entry name" value="ANCHORED CELL WALL PROTEIN 11-RELATED"/>
    <property type="match status" value="1"/>
</dbReference>
<dbReference type="InterPro" id="IPR056124">
    <property type="entry name" value="DUF7707"/>
</dbReference>
<feature type="signal peptide" evidence="1">
    <location>
        <begin position="1"/>
        <end position="17"/>
    </location>
</feature>
<evidence type="ECO:0000256" key="1">
    <source>
        <dbReference type="SAM" id="SignalP"/>
    </source>
</evidence>
<reference evidence="3" key="2">
    <citation type="journal article" date="2023" name="IMA Fungus">
        <title>Comparative genomic study of the Penicillium genus elucidates a diverse pangenome and 15 lateral gene transfer events.</title>
        <authorList>
            <person name="Petersen C."/>
            <person name="Sorensen T."/>
            <person name="Nielsen M.R."/>
            <person name="Sondergaard T.E."/>
            <person name="Sorensen J.L."/>
            <person name="Fitzpatrick D.A."/>
            <person name="Frisvad J.C."/>
            <person name="Nielsen K.L."/>
        </authorList>
    </citation>
    <scope>NUCLEOTIDE SEQUENCE</scope>
    <source>
        <strain evidence="3">IBT 21917</strain>
    </source>
</reference>
<evidence type="ECO:0000313" key="3">
    <source>
        <dbReference type="EMBL" id="KAJ5180463.1"/>
    </source>
</evidence>
<evidence type="ECO:0000259" key="2">
    <source>
        <dbReference type="Pfam" id="PF24808"/>
    </source>
</evidence>
<gene>
    <name evidence="3" type="ORF">N7492_003673</name>
</gene>
<accession>A0A9W9IJV3</accession>
<dbReference type="AlphaFoldDB" id="A0A9W9IJV3"/>
<dbReference type="PANTHER" id="PTHR38118:SF4">
    <property type="match status" value="1"/>
</dbReference>